<dbReference type="InterPro" id="IPR027417">
    <property type="entry name" value="P-loop_NTPase"/>
</dbReference>
<sequence length="433" mass="47104">MNAPIALNEITTLSRFVLCSENNQQAEWLGHALEKWGTLWQEHSDVATLLPRIIDRKPLLVLLDFSGFGSAERSVIPHSDECIAAIARAVELAHALKSAAPDLPLVAIGSMAFPEGAIAAWRAGLSDFVDISAPSEEAHEVIQRVLSKAIVPSPVVLKRGQLVTLVGARPGVGASTLSAHLADLFQRRVQNRSGDKSAAISSRVALLDLGLPAGDGKLYLTTNGNFDFAEAVRNLRRLDETLVHTALSRSPGGVTVISLPFNLSEMRTVSHHDALALLDQLRTYFDVLIADLGGFSNQEFITNITGASDHVWLLTDQSVGALVSLADTVKVLGEVPAGERKRQLVVNRYDERFGMSAQQIAERFGLPLLAVLPERTRKLFASANLGKLLHEVAPQDGYVRTVEGLIDHLITPHAAPPRRQGIKRWIMTLLQRK</sequence>
<comment type="caution">
    <text evidence="1">The sequence shown here is derived from an EMBL/GenBank/DDBJ whole genome shotgun (WGS) entry which is preliminary data.</text>
</comment>
<protein>
    <submittedName>
        <fullName evidence="1">Pilus assembly protein CpaE</fullName>
    </submittedName>
</protein>
<dbReference type="Gene3D" id="3.40.50.300">
    <property type="entry name" value="P-loop containing nucleotide triphosphate hydrolases"/>
    <property type="match status" value="1"/>
</dbReference>
<dbReference type="Gene3D" id="3.40.50.2300">
    <property type="match status" value="1"/>
</dbReference>
<dbReference type="InterPro" id="IPR050625">
    <property type="entry name" value="ParA/MinD_ATPase"/>
</dbReference>
<dbReference type="GO" id="GO:0016887">
    <property type="term" value="F:ATP hydrolysis activity"/>
    <property type="evidence" value="ECO:0007669"/>
    <property type="project" value="TreeGrafter"/>
</dbReference>
<gene>
    <name evidence="1" type="ORF">HNR39_000018</name>
</gene>
<organism evidence="1 2">
    <name type="scientific">Glaciimonas immobilis</name>
    <dbReference type="NCBI Taxonomy" id="728004"/>
    <lineage>
        <taxon>Bacteria</taxon>
        <taxon>Pseudomonadati</taxon>
        <taxon>Pseudomonadota</taxon>
        <taxon>Betaproteobacteria</taxon>
        <taxon>Burkholderiales</taxon>
        <taxon>Oxalobacteraceae</taxon>
        <taxon>Glaciimonas</taxon>
    </lineage>
</organism>
<dbReference type="GO" id="GO:0005524">
    <property type="term" value="F:ATP binding"/>
    <property type="evidence" value="ECO:0007669"/>
    <property type="project" value="TreeGrafter"/>
</dbReference>
<evidence type="ECO:0000313" key="2">
    <source>
        <dbReference type="Proteomes" id="UP000571084"/>
    </source>
</evidence>
<dbReference type="GO" id="GO:0051782">
    <property type="term" value="P:negative regulation of cell division"/>
    <property type="evidence" value="ECO:0007669"/>
    <property type="project" value="TreeGrafter"/>
</dbReference>
<dbReference type="PANTHER" id="PTHR43384">
    <property type="entry name" value="SEPTUM SITE-DETERMINING PROTEIN MIND HOMOLOG, CHLOROPLASTIC-RELATED"/>
    <property type="match status" value="1"/>
</dbReference>
<dbReference type="GO" id="GO:0005829">
    <property type="term" value="C:cytosol"/>
    <property type="evidence" value="ECO:0007669"/>
    <property type="project" value="TreeGrafter"/>
</dbReference>
<dbReference type="PANTHER" id="PTHR43384:SF13">
    <property type="entry name" value="SLR0110 PROTEIN"/>
    <property type="match status" value="1"/>
</dbReference>
<proteinExistence type="predicted"/>
<dbReference type="Proteomes" id="UP000571084">
    <property type="component" value="Unassembled WGS sequence"/>
</dbReference>
<dbReference type="RefSeq" id="WP_168052063.1">
    <property type="nucleotide sequence ID" value="NZ_JAAOZT010000002.1"/>
</dbReference>
<accession>A0A840RMM1</accession>
<reference evidence="1 2" key="1">
    <citation type="submission" date="2020-08" db="EMBL/GenBank/DDBJ databases">
        <title>Genomic Encyclopedia of Type Strains, Phase IV (KMG-IV): sequencing the most valuable type-strain genomes for metagenomic binning, comparative biology and taxonomic classification.</title>
        <authorList>
            <person name="Goeker M."/>
        </authorList>
    </citation>
    <scope>NUCLEOTIDE SEQUENCE [LARGE SCALE GENOMIC DNA]</scope>
    <source>
        <strain evidence="1 2">DSM 23240</strain>
    </source>
</reference>
<dbReference type="SUPFAM" id="SSF52540">
    <property type="entry name" value="P-loop containing nucleoside triphosphate hydrolases"/>
    <property type="match status" value="1"/>
</dbReference>
<dbReference type="GO" id="GO:0009898">
    <property type="term" value="C:cytoplasmic side of plasma membrane"/>
    <property type="evidence" value="ECO:0007669"/>
    <property type="project" value="TreeGrafter"/>
</dbReference>
<dbReference type="AlphaFoldDB" id="A0A840RMM1"/>
<dbReference type="EMBL" id="JACHHQ010000001">
    <property type="protein sequence ID" value="MBB5198208.1"/>
    <property type="molecule type" value="Genomic_DNA"/>
</dbReference>
<keyword evidence="2" id="KW-1185">Reference proteome</keyword>
<evidence type="ECO:0000313" key="1">
    <source>
        <dbReference type="EMBL" id="MBB5198208.1"/>
    </source>
</evidence>
<name>A0A840RMM1_9BURK</name>